<dbReference type="EMBL" id="FLUM01000003">
    <property type="protein sequence ID" value="SBW04535.1"/>
    <property type="molecule type" value="Genomic_DNA"/>
</dbReference>
<evidence type="ECO:0000256" key="1">
    <source>
        <dbReference type="SAM" id="Phobius"/>
    </source>
</evidence>
<organism evidence="3">
    <name type="scientific">uncultured Dysgonomonas sp</name>
    <dbReference type="NCBI Taxonomy" id="206096"/>
    <lineage>
        <taxon>Bacteria</taxon>
        <taxon>Pseudomonadati</taxon>
        <taxon>Bacteroidota</taxon>
        <taxon>Bacteroidia</taxon>
        <taxon>Bacteroidales</taxon>
        <taxon>Dysgonomonadaceae</taxon>
        <taxon>Dysgonomonas</taxon>
        <taxon>environmental samples</taxon>
    </lineage>
</organism>
<keyword evidence="1" id="KW-0812">Transmembrane</keyword>
<gene>
    <name evidence="3" type="ORF">KL86DYS1_30867</name>
</gene>
<accession>A0A212JZ53</accession>
<dbReference type="InterPro" id="IPR005543">
    <property type="entry name" value="PASTA_dom"/>
</dbReference>
<dbReference type="SUPFAM" id="SSF54184">
    <property type="entry name" value="Penicillin-binding protein 2x (pbp-2x), c-terminal domain"/>
    <property type="match status" value="1"/>
</dbReference>
<keyword evidence="1" id="KW-1133">Transmembrane helix</keyword>
<feature type="transmembrane region" description="Helical" evidence="1">
    <location>
        <begin position="20"/>
        <end position="40"/>
    </location>
</feature>
<protein>
    <recommendedName>
        <fullName evidence="2">PASTA domain-containing protein</fullName>
    </recommendedName>
</protein>
<proteinExistence type="predicted"/>
<dbReference type="CDD" id="cd06577">
    <property type="entry name" value="PASTA_pknB"/>
    <property type="match status" value="2"/>
</dbReference>
<name>A0A212JZ53_9BACT</name>
<evidence type="ECO:0000259" key="2">
    <source>
        <dbReference type="PROSITE" id="PS51178"/>
    </source>
</evidence>
<reference evidence="3" key="1">
    <citation type="submission" date="2016-04" db="EMBL/GenBank/DDBJ databases">
        <authorList>
            <person name="Evans L.H."/>
            <person name="Alamgir A."/>
            <person name="Owens N."/>
            <person name="Weber N.D."/>
            <person name="Virtaneva K."/>
            <person name="Barbian K."/>
            <person name="Babar A."/>
            <person name="Rosenke K."/>
        </authorList>
    </citation>
    <scope>NUCLEOTIDE SEQUENCE</scope>
    <source>
        <strain evidence="3">86-1</strain>
    </source>
</reference>
<keyword evidence="1" id="KW-0472">Membrane</keyword>
<dbReference type="SMART" id="SM00740">
    <property type="entry name" value="PASTA"/>
    <property type="match status" value="2"/>
</dbReference>
<dbReference type="RefSeq" id="WP_296942994.1">
    <property type="nucleotide sequence ID" value="NZ_LT599032.1"/>
</dbReference>
<dbReference type="PROSITE" id="PS51178">
    <property type="entry name" value="PASTA"/>
    <property type="match status" value="2"/>
</dbReference>
<feature type="domain" description="PASTA" evidence="2">
    <location>
        <begin position="44"/>
        <end position="110"/>
    </location>
</feature>
<evidence type="ECO:0000313" key="3">
    <source>
        <dbReference type="EMBL" id="SBW04535.1"/>
    </source>
</evidence>
<dbReference type="Pfam" id="PF03793">
    <property type="entry name" value="PASTA"/>
    <property type="match status" value="2"/>
</dbReference>
<dbReference type="AlphaFoldDB" id="A0A212JZ53"/>
<sequence length="204" mass="22219">MEKKSFVSKFLTNIYVKNILLMIAAGFVLVIIVLFFLSIYTKHDESVVVPAVKGLQVEDAEGILKAANLQYEVVDSIFTTGGVPGAITEQTPKEQSKVKEGRTIFLTIQAKGIQMVAIPELKDYSRRQAEAQLNSLGFDKIIIEEVPSAYAGIVISVSYKGQTLSPNQKIPKGSTLRMTVGAGGEALEDSIPDADTNVDESFFQ</sequence>
<feature type="domain" description="PASTA" evidence="2">
    <location>
        <begin position="112"/>
        <end position="182"/>
    </location>
</feature>
<dbReference type="Gene3D" id="3.30.10.20">
    <property type="match status" value="2"/>
</dbReference>